<evidence type="ECO:0000313" key="8">
    <source>
        <dbReference type="Proteomes" id="UP000663889"/>
    </source>
</evidence>
<dbReference type="Proteomes" id="UP000663823">
    <property type="component" value="Unassembled WGS sequence"/>
</dbReference>
<dbReference type="OrthoDB" id="10354881at2759"/>
<dbReference type="EMBL" id="CAJNOL010007538">
    <property type="protein sequence ID" value="CAF1629163.1"/>
    <property type="molecule type" value="Genomic_DNA"/>
</dbReference>
<dbReference type="Proteomes" id="UP000663870">
    <property type="component" value="Unassembled WGS sequence"/>
</dbReference>
<dbReference type="Proteomes" id="UP000663874">
    <property type="component" value="Unassembled WGS sequence"/>
</dbReference>
<dbReference type="EMBL" id="CAJNOO010004662">
    <property type="protein sequence ID" value="CAF1389254.1"/>
    <property type="molecule type" value="Genomic_DNA"/>
</dbReference>
<organism evidence="3 8">
    <name type="scientific">Rotaria sordida</name>
    <dbReference type="NCBI Taxonomy" id="392033"/>
    <lineage>
        <taxon>Eukaryota</taxon>
        <taxon>Metazoa</taxon>
        <taxon>Spiralia</taxon>
        <taxon>Gnathifera</taxon>
        <taxon>Rotifera</taxon>
        <taxon>Eurotatoria</taxon>
        <taxon>Bdelloidea</taxon>
        <taxon>Philodinida</taxon>
        <taxon>Philodinidae</taxon>
        <taxon>Rotaria</taxon>
    </lineage>
</organism>
<dbReference type="EMBL" id="CAJNOH010006003">
    <property type="protein sequence ID" value="CAF1417198.1"/>
    <property type="molecule type" value="Genomic_DNA"/>
</dbReference>
<name>A0A815PAC4_9BILA</name>
<dbReference type="EMBL" id="CAJNOU010004561">
    <property type="protein sequence ID" value="CAF1446274.1"/>
    <property type="molecule type" value="Genomic_DNA"/>
</dbReference>
<protein>
    <recommendedName>
        <fullName evidence="9">F-box domain-containing protein</fullName>
    </recommendedName>
</protein>
<dbReference type="Proteomes" id="UP000663882">
    <property type="component" value="Unassembled WGS sequence"/>
</dbReference>
<dbReference type="EMBL" id="CAJOBE010005439">
    <property type="protein sequence ID" value="CAF3973026.1"/>
    <property type="molecule type" value="Genomic_DNA"/>
</dbReference>
<dbReference type="AlphaFoldDB" id="A0A815PAC4"/>
<accession>A0A815PAC4</accession>
<evidence type="ECO:0000313" key="1">
    <source>
        <dbReference type="EMBL" id="CAF1389254.1"/>
    </source>
</evidence>
<reference evidence="3" key="1">
    <citation type="submission" date="2021-02" db="EMBL/GenBank/DDBJ databases">
        <authorList>
            <person name="Nowell W R."/>
        </authorList>
    </citation>
    <scope>NUCLEOTIDE SEQUENCE</scope>
</reference>
<dbReference type="EMBL" id="CAJOAX010002807">
    <property type="protein sequence ID" value="CAF3820107.1"/>
    <property type="molecule type" value="Genomic_DNA"/>
</dbReference>
<proteinExistence type="predicted"/>
<dbReference type="Proteomes" id="UP000663889">
    <property type="component" value="Unassembled WGS sequence"/>
</dbReference>
<comment type="caution">
    <text evidence="3">The sequence shown here is derived from an EMBL/GenBank/DDBJ whole genome shotgun (WGS) entry which is preliminary data.</text>
</comment>
<evidence type="ECO:0000313" key="7">
    <source>
        <dbReference type="Proteomes" id="UP000663870"/>
    </source>
</evidence>
<evidence type="ECO:0008006" key="9">
    <source>
        <dbReference type="Google" id="ProtNLM"/>
    </source>
</evidence>
<dbReference type="Proteomes" id="UP000663854">
    <property type="component" value="Unassembled WGS sequence"/>
</dbReference>
<evidence type="ECO:0000313" key="4">
    <source>
        <dbReference type="EMBL" id="CAF1629163.1"/>
    </source>
</evidence>
<evidence type="ECO:0000313" key="5">
    <source>
        <dbReference type="EMBL" id="CAF3820107.1"/>
    </source>
</evidence>
<evidence type="ECO:0000313" key="2">
    <source>
        <dbReference type="EMBL" id="CAF1417198.1"/>
    </source>
</evidence>
<evidence type="ECO:0000313" key="3">
    <source>
        <dbReference type="EMBL" id="CAF1446274.1"/>
    </source>
</evidence>
<keyword evidence="7" id="KW-1185">Reference proteome</keyword>
<sequence length="187" mass="21979">MSFSKLESLPNEMLIDIIEKYINGVDLLRVFGFQLNQRFNALITQCQRFRFDFIQCQKENFHFCMGRLPAYLDKIEELSISEQDTPRQLYGFLSFYPSFELFKQLRAVYFHFTGEGIDREIVERDLNSILQTTIDTLSIKNMNTDNRSSLGNVNVNLFRLKSLKRFSLMSNIIFINWSDLGNVLSNI</sequence>
<gene>
    <name evidence="6" type="ORF">FNK824_LOCUS24440</name>
    <name evidence="4" type="ORF">JXQ802_LOCUS51562</name>
    <name evidence="5" type="ORF">OTI717_LOCUS19356</name>
    <name evidence="2" type="ORF">PYM288_LOCUS35319</name>
    <name evidence="1" type="ORF">RFH988_LOCUS34264</name>
    <name evidence="3" type="ORF">SEV965_LOCUS33469</name>
</gene>
<evidence type="ECO:0000313" key="6">
    <source>
        <dbReference type="EMBL" id="CAF3973026.1"/>
    </source>
</evidence>